<dbReference type="PANTHER" id="PTHR42852:SF13">
    <property type="entry name" value="PROTEIN DIPZ"/>
    <property type="match status" value="1"/>
</dbReference>
<accession>A0A645FIJ1</accession>
<dbReference type="InterPro" id="IPR050553">
    <property type="entry name" value="Thioredoxin_ResA/DsbE_sf"/>
</dbReference>
<dbReference type="EMBL" id="VSSQ01059954">
    <property type="protein sequence ID" value="MPN13456.1"/>
    <property type="molecule type" value="Genomic_DNA"/>
</dbReference>
<evidence type="ECO:0000259" key="3">
    <source>
        <dbReference type="PROSITE" id="PS51352"/>
    </source>
</evidence>
<reference evidence="4" key="1">
    <citation type="submission" date="2019-08" db="EMBL/GenBank/DDBJ databases">
        <authorList>
            <person name="Kucharzyk K."/>
            <person name="Murdoch R.W."/>
            <person name="Higgins S."/>
            <person name="Loffler F."/>
        </authorList>
    </citation>
    <scope>NUCLEOTIDE SEQUENCE</scope>
</reference>
<dbReference type="GO" id="GO:0016491">
    <property type="term" value="F:oxidoreductase activity"/>
    <property type="evidence" value="ECO:0007669"/>
    <property type="project" value="InterPro"/>
</dbReference>
<dbReference type="PROSITE" id="PS00194">
    <property type="entry name" value="THIOREDOXIN_1"/>
    <property type="match status" value="1"/>
</dbReference>
<feature type="domain" description="Thioredoxin" evidence="3">
    <location>
        <begin position="1"/>
        <end position="111"/>
    </location>
</feature>
<proteinExistence type="predicted"/>
<dbReference type="SUPFAM" id="SSF52833">
    <property type="entry name" value="Thioredoxin-like"/>
    <property type="match status" value="1"/>
</dbReference>
<dbReference type="InterPro" id="IPR017937">
    <property type="entry name" value="Thioredoxin_CS"/>
</dbReference>
<dbReference type="InterPro" id="IPR013766">
    <property type="entry name" value="Thioredoxin_domain"/>
</dbReference>
<dbReference type="Gene3D" id="3.40.30.10">
    <property type="entry name" value="Glutaredoxin"/>
    <property type="match status" value="1"/>
</dbReference>
<dbReference type="GO" id="GO:0030313">
    <property type="term" value="C:cell envelope"/>
    <property type="evidence" value="ECO:0007669"/>
    <property type="project" value="UniProtKB-SubCell"/>
</dbReference>
<comment type="subcellular location">
    <subcellularLocation>
        <location evidence="1">Cell envelope</location>
    </subcellularLocation>
</comment>
<dbReference type="InterPro" id="IPR013740">
    <property type="entry name" value="Redoxin"/>
</dbReference>
<dbReference type="PROSITE" id="PS51352">
    <property type="entry name" value="THIOREDOXIN_2"/>
    <property type="match status" value="1"/>
</dbReference>
<evidence type="ECO:0000313" key="4">
    <source>
        <dbReference type="EMBL" id="MPN13456.1"/>
    </source>
</evidence>
<dbReference type="InterPro" id="IPR036249">
    <property type="entry name" value="Thioredoxin-like_sf"/>
</dbReference>
<dbReference type="AlphaFoldDB" id="A0A645FIJ1"/>
<keyword evidence="2" id="KW-0201">Cytochrome c-type biogenesis</keyword>
<name>A0A645FIJ1_9ZZZZ</name>
<comment type="caution">
    <text evidence="4">The sequence shown here is derived from an EMBL/GenBank/DDBJ whole genome shotgun (WGS) entry which is preliminary data.</text>
</comment>
<protein>
    <submittedName>
        <fullName evidence="4">Thiol-disulfide oxidoreductase ResA</fullName>
    </submittedName>
</protein>
<sequence length="114" mass="12361">MVNYWATWCGPCVGEIPDLVKISNEYKDKGFALVGVLTGDDDIDGAKQFIADQGITYPIVLPEAFFLDHSDGIYAIPTTMFFDSTGKQVGDAVVGAKSHDDWTGLIDLLLSQVS</sequence>
<dbReference type="GO" id="GO:0017004">
    <property type="term" value="P:cytochrome complex assembly"/>
    <property type="evidence" value="ECO:0007669"/>
    <property type="project" value="UniProtKB-KW"/>
</dbReference>
<evidence type="ECO:0000256" key="2">
    <source>
        <dbReference type="ARBA" id="ARBA00022748"/>
    </source>
</evidence>
<dbReference type="CDD" id="cd02966">
    <property type="entry name" value="TlpA_like_family"/>
    <property type="match status" value="1"/>
</dbReference>
<dbReference type="Pfam" id="PF08534">
    <property type="entry name" value="Redoxin"/>
    <property type="match status" value="1"/>
</dbReference>
<organism evidence="4">
    <name type="scientific">bioreactor metagenome</name>
    <dbReference type="NCBI Taxonomy" id="1076179"/>
    <lineage>
        <taxon>unclassified sequences</taxon>
        <taxon>metagenomes</taxon>
        <taxon>ecological metagenomes</taxon>
    </lineage>
</organism>
<evidence type="ECO:0000256" key="1">
    <source>
        <dbReference type="ARBA" id="ARBA00004196"/>
    </source>
</evidence>
<gene>
    <name evidence="4" type="primary">resA_111</name>
    <name evidence="4" type="ORF">SDC9_160777</name>
</gene>
<dbReference type="PANTHER" id="PTHR42852">
    <property type="entry name" value="THIOL:DISULFIDE INTERCHANGE PROTEIN DSBE"/>
    <property type="match status" value="1"/>
</dbReference>